<dbReference type="GO" id="GO:0003700">
    <property type="term" value="F:DNA-binding transcription factor activity"/>
    <property type="evidence" value="ECO:0007669"/>
    <property type="project" value="InterPro"/>
</dbReference>
<evidence type="ECO:0000313" key="9">
    <source>
        <dbReference type="Proteomes" id="UP000035661"/>
    </source>
</evidence>
<sequence>MALSYDKIVQILKDKNYRLTDIRLSIIKILTDEKHLTLSAIVEDLEKEYQNVNLMSVYNTIDMLLKEHILFSNTFDGKQIWYDLAENPSFHAICDSCKKVLHIKDEAILKAIDIVSLGKVLEKIHWKPIHFKIEGHGLCEECQRLNRTEHTHFDDDLD</sequence>
<comment type="similarity">
    <text evidence="1">Belongs to the Fur family.</text>
</comment>
<dbReference type="Gene3D" id="1.10.10.10">
    <property type="entry name" value="Winged helix-like DNA-binding domain superfamily/Winged helix DNA-binding domain"/>
    <property type="match status" value="1"/>
</dbReference>
<name>A0A0H3XN91_9MOLU</name>
<gene>
    <name evidence="8" type="primary">fur</name>
    <name evidence="8" type="ORF">SERIO_v1c10990</name>
</gene>
<dbReference type="GO" id="GO:0008270">
    <property type="term" value="F:zinc ion binding"/>
    <property type="evidence" value="ECO:0007669"/>
    <property type="project" value="TreeGrafter"/>
</dbReference>
<dbReference type="GO" id="GO:0000976">
    <property type="term" value="F:transcription cis-regulatory region binding"/>
    <property type="evidence" value="ECO:0007669"/>
    <property type="project" value="TreeGrafter"/>
</dbReference>
<keyword evidence="7" id="KW-0479">Metal-binding</keyword>
<dbReference type="Pfam" id="PF01475">
    <property type="entry name" value="FUR"/>
    <property type="match status" value="1"/>
</dbReference>
<dbReference type="PANTHER" id="PTHR33202">
    <property type="entry name" value="ZINC UPTAKE REGULATION PROTEIN"/>
    <property type="match status" value="1"/>
</dbReference>
<keyword evidence="2" id="KW-0678">Repressor</keyword>
<reference evidence="9" key="2">
    <citation type="submission" date="2015-06" db="EMBL/GenBank/DDBJ databases">
        <title>Complete genome sequence of Spiroplasma eriocheiris TDA-040725-5 (DSM 21848).</title>
        <authorList>
            <person name="Lo W.-S."/>
            <person name="Kuo C.-H."/>
        </authorList>
    </citation>
    <scope>NUCLEOTIDE SEQUENCE [LARGE SCALE GENOMIC DNA]</scope>
    <source>
        <strain evidence="9">TDA-040725-5</strain>
    </source>
</reference>
<feature type="binding site" evidence="7">
    <location>
        <position position="142"/>
    </location>
    <ligand>
        <name>Zn(2+)</name>
        <dbReference type="ChEBI" id="CHEBI:29105"/>
    </ligand>
</feature>
<dbReference type="InterPro" id="IPR036390">
    <property type="entry name" value="WH_DNA-bd_sf"/>
</dbReference>
<evidence type="ECO:0000256" key="1">
    <source>
        <dbReference type="ARBA" id="ARBA00007957"/>
    </source>
</evidence>
<evidence type="ECO:0000256" key="7">
    <source>
        <dbReference type="PIRSR" id="PIRSR602481-1"/>
    </source>
</evidence>
<evidence type="ECO:0000313" key="8">
    <source>
        <dbReference type="EMBL" id="AKM54652.1"/>
    </source>
</evidence>
<dbReference type="PANTHER" id="PTHR33202:SF7">
    <property type="entry name" value="FERRIC UPTAKE REGULATION PROTEIN"/>
    <property type="match status" value="1"/>
</dbReference>
<keyword evidence="6" id="KW-0804">Transcription</keyword>
<feature type="binding site" evidence="7">
    <location>
        <position position="97"/>
    </location>
    <ligand>
        <name>Zn(2+)</name>
        <dbReference type="ChEBI" id="CHEBI:29105"/>
    </ligand>
</feature>
<accession>A0A0H3XN91</accession>
<dbReference type="AlphaFoldDB" id="A0A0H3XN91"/>
<dbReference type="Gene3D" id="3.30.1490.190">
    <property type="match status" value="1"/>
</dbReference>
<dbReference type="GO" id="GO:0045892">
    <property type="term" value="P:negative regulation of DNA-templated transcription"/>
    <property type="evidence" value="ECO:0007669"/>
    <property type="project" value="TreeGrafter"/>
</dbReference>
<reference evidence="8 9" key="1">
    <citation type="journal article" date="2015" name="Genome Biol. Evol.">
        <title>Found and Lost: The Fates of Horizontally Acquired Genes in Arthropod-Symbiotic Spiroplasma.</title>
        <authorList>
            <person name="Lo W.S."/>
            <person name="Gasparich G.E."/>
            <person name="Kuo C.H."/>
        </authorList>
    </citation>
    <scope>NUCLEOTIDE SEQUENCE [LARGE SCALE GENOMIC DNA]</scope>
    <source>
        <strain evidence="9">TDA-040725-5</strain>
    </source>
</reference>
<keyword evidence="4" id="KW-0805">Transcription regulation</keyword>
<keyword evidence="9" id="KW-1185">Reference proteome</keyword>
<dbReference type="InterPro" id="IPR043135">
    <property type="entry name" value="Fur_C"/>
</dbReference>
<evidence type="ECO:0000256" key="3">
    <source>
        <dbReference type="ARBA" id="ARBA00022833"/>
    </source>
</evidence>
<dbReference type="InterPro" id="IPR002481">
    <property type="entry name" value="FUR"/>
</dbReference>
<dbReference type="STRING" id="315358.SERIO_v1c10990"/>
<dbReference type="RefSeq" id="WP_047791837.1">
    <property type="nucleotide sequence ID" value="NZ_CP011856.1"/>
</dbReference>
<comment type="cofactor">
    <cofactor evidence="7">
        <name>Zn(2+)</name>
        <dbReference type="ChEBI" id="CHEBI:29105"/>
    </cofactor>
    <text evidence="7">Binds 1 zinc ion per subunit.</text>
</comment>
<keyword evidence="3 7" id="KW-0862">Zinc</keyword>
<dbReference type="GO" id="GO:1900376">
    <property type="term" value="P:regulation of secondary metabolite biosynthetic process"/>
    <property type="evidence" value="ECO:0007669"/>
    <property type="project" value="TreeGrafter"/>
</dbReference>
<dbReference type="PATRIC" id="fig|743698.3.peg.1110"/>
<organism evidence="8 9">
    <name type="scientific">Spiroplasma eriocheiris</name>
    <dbReference type="NCBI Taxonomy" id="315358"/>
    <lineage>
        <taxon>Bacteria</taxon>
        <taxon>Bacillati</taxon>
        <taxon>Mycoplasmatota</taxon>
        <taxon>Mollicutes</taxon>
        <taxon>Entomoplasmatales</taxon>
        <taxon>Spiroplasmataceae</taxon>
        <taxon>Spiroplasma</taxon>
    </lineage>
</organism>
<evidence type="ECO:0000256" key="6">
    <source>
        <dbReference type="ARBA" id="ARBA00023163"/>
    </source>
</evidence>
<keyword evidence="5" id="KW-0238">DNA-binding</keyword>
<dbReference type="KEGG" id="seri:SERIO_v1c10990"/>
<evidence type="ECO:0000256" key="2">
    <source>
        <dbReference type="ARBA" id="ARBA00022491"/>
    </source>
</evidence>
<dbReference type="InterPro" id="IPR036388">
    <property type="entry name" value="WH-like_DNA-bd_sf"/>
</dbReference>
<dbReference type="Proteomes" id="UP000035661">
    <property type="component" value="Chromosome"/>
</dbReference>
<evidence type="ECO:0000256" key="4">
    <source>
        <dbReference type="ARBA" id="ARBA00023015"/>
    </source>
</evidence>
<dbReference type="EMBL" id="CP011856">
    <property type="protein sequence ID" value="AKM54652.1"/>
    <property type="molecule type" value="Genomic_DNA"/>
</dbReference>
<feature type="binding site" evidence="7">
    <location>
        <position position="139"/>
    </location>
    <ligand>
        <name>Zn(2+)</name>
        <dbReference type="ChEBI" id="CHEBI:29105"/>
    </ligand>
</feature>
<evidence type="ECO:0000256" key="5">
    <source>
        <dbReference type="ARBA" id="ARBA00023125"/>
    </source>
</evidence>
<dbReference type="SUPFAM" id="SSF46785">
    <property type="entry name" value="Winged helix' DNA-binding domain"/>
    <property type="match status" value="1"/>
</dbReference>
<proteinExistence type="inferred from homology"/>
<protein>
    <submittedName>
        <fullName evidence="8">Fur family transcriptional regulator</fullName>
    </submittedName>
</protein>
<feature type="binding site" evidence="7">
    <location>
        <position position="94"/>
    </location>
    <ligand>
        <name>Zn(2+)</name>
        <dbReference type="ChEBI" id="CHEBI:29105"/>
    </ligand>
</feature>